<proteinExistence type="predicted"/>
<evidence type="ECO:0000313" key="2">
    <source>
        <dbReference type="EMBL" id="CAB4161281.1"/>
    </source>
</evidence>
<dbReference type="InterPro" id="IPR049304">
    <property type="entry name" value="Gly_rich_dom"/>
</dbReference>
<accession>A0A6J5NVF9</accession>
<organism evidence="2">
    <name type="scientific">uncultured Caudovirales phage</name>
    <dbReference type="NCBI Taxonomy" id="2100421"/>
    <lineage>
        <taxon>Viruses</taxon>
        <taxon>Duplodnaviria</taxon>
        <taxon>Heunggongvirae</taxon>
        <taxon>Uroviricota</taxon>
        <taxon>Caudoviricetes</taxon>
        <taxon>Peduoviridae</taxon>
        <taxon>Maltschvirus</taxon>
        <taxon>Maltschvirus maltsch</taxon>
    </lineage>
</organism>
<sequence length="563" mass="53050">MPHVTADRVRETSTTTGTGSYALAGAAPNFRAFSAVCANADTADYAAVDINGAGWEIGRGTWSTGNTLARTTILASSNGGVAVNWSAGTRDIFITAPAALLGSRAASGANSDITSLSGLTTALSVAQGGTGSTTQSGARTNLGLAIGTNVQAQSADLSSIAGLAGTSGLLRKTGAGTYSLDTASYLTGNQTITLSGDITGSGATSIGATLANTGVAAGTYTNATVTVDSKGRVTSASSGSGGGVTSFNTRTGAVTLSSSDVTTALGYTPPTPTGSGASGTWGINVTGTSANVTGVVAVANGGTGANNAASALANIGAAASGAVGSSGLTMNTARLLGRTTAGSGAVEEISVGTGLTLAGGTLTASGGGSQLREQLFTSSGSWTAPAGVTRVQVVVIGGGGGGGGGDDNGGISGPGGPAGFATGIVTVVPGTAYTVTVGLGGTGGSINGNGTAGGTSSFGALMSATGGGAGIRSLSGSGFGAAGTGSGATTRSGNVGNVAPSPFTGVPNWTGFNVDFGWRRAGFGQAAAVWSISSSDGPGARGSQSGAAAPGGVGGVVYLQWVG</sequence>
<dbReference type="Pfam" id="PF21722">
    <property type="entry name" value="Gly_rich_2"/>
    <property type="match status" value="1"/>
</dbReference>
<evidence type="ECO:0000259" key="1">
    <source>
        <dbReference type="Pfam" id="PF21722"/>
    </source>
</evidence>
<reference evidence="2" key="1">
    <citation type="submission" date="2020-04" db="EMBL/GenBank/DDBJ databases">
        <authorList>
            <person name="Chiriac C."/>
            <person name="Salcher M."/>
            <person name="Ghai R."/>
            <person name="Kavagutti S V."/>
        </authorList>
    </citation>
    <scope>NUCLEOTIDE SEQUENCE</scope>
</reference>
<protein>
    <recommendedName>
        <fullName evidence="1">Glycine-rich domain-containing protein</fullName>
    </recommendedName>
</protein>
<feature type="domain" description="Glycine-rich" evidence="1">
    <location>
        <begin position="380"/>
        <end position="554"/>
    </location>
</feature>
<gene>
    <name evidence="2" type="ORF">UFOVP732_42</name>
</gene>
<dbReference type="EMBL" id="LR796713">
    <property type="protein sequence ID" value="CAB4161281.1"/>
    <property type="molecule type" value="Genomic_DNA"/>
</dbReference>
<name>A0A6J5NVF9_9CAUD</name>